<organism evidence="2 3">
    <name type="scientific">Caenorhabditis tropicalis</name>
    <dbReference type="NCBI Taxonomy" id="1561998"/>
    <lineage>
        <taxon>Eukaryota</taxon>
        <taxon>Metazoa</taxon>
        <taxon>Ecdysozoa</taxon>
        <taxon>Nematoda</taxon>
        <taxon>Chromadorea</taxon>
        <taxon>Rhabditida</taxon>
        <taxon>Rhabditina</taxon>
        <taxon>Rhabditomorpha</taxon>
        <taxon>Rhabditoidea</taxon>
        <taxon>Rhabditidae</taxon>
        <taxon>Peloderinae</taxon>
        <taxon>Caenorhabditis</taxon>
    </lineage>
</organism>
<feature type="region of interest" description="Disordered" evidence="1">
    <location>
        <begin position="1"/>
        <end position="22"/>
    </location>
</feature>
<feature type="compositionally biased region" description="Low complexity" evidence="1">
    <location>
        <begin position="141"/>
        <end position="157"/>
    </location>
</feature>
<feature type="region of interest" description="Disordered" evidence="1">
    <location>
        <begin position="87"/>
        <end position="164"/>
    </location>
</feature>
<dbReference type="eggNOG" id="ENOG502TJ7X">
    <property type="taxonomic scope" value="Eukaryota"/>
</dbReference>
<reference evidence="3" key="1">
    <citation type="submission" date="2016-11" db="UniProtKB">
        <authorList>
            <consortium name="WormBaseParasite"/>
        </authorList>
    </citation>
    <scope>IDENTIFICATION</scope>
</reference>
<protein>
    <submittedName>
        <fullName evidence="3">Non-specific serine/threonine protein kinase</fullName>
    </submittedName>
</protein>
<name>A0A1I7UTD7_9PELO</name>
<evidence type="ECO:0000313" key="2">
    <source>
        <dbReference type="Proteomes" id="UP000095282"/>
    </source>
</evidence>
<sequence>MCRDTSTKSQETVTARNQKKDEVKPYSCQPESINLEVYNMACQIIMKTCRDMSRGLIPHKEHEKVVADAYKRAEELFDQGYKAARYAPDGSRTSEGFPMQEHPRNAKVSCSEYSPVSSGYVSEEESSATSGSLPATSYGTSSGVSSGISSGVSSGSVPPSPSLPSIKEMSFGSAGIDFVFNTGTTNAPTKCHRTTKVHLSDGSFEMIIDYEVKSPVQKIKVFTLEELDRQASIVAEFKKKVLG</sequence>
<evidence type="ECO:0000313" key="3">
    <source>
        <dbReference type="WBParaSite" id="Csp11.Scaffold630.g19158.t1"/>
    </source>
</evidence>
<dbReference type="WBParaSite" id="Csp11.Scaffold630.g19158.t1">
    <property type="protein sequence ID" value="Csp11.Scaffold630.g19158.t1"/>
    <property type="gene ID" value="Csp11.Scaffold630.g19158"/>
</dbReference>
<evidence type="ECO:0000256" key="1">
    <source>
        <dbReference type="SAM" id="MobiDB-lite"/>
    </source>
</evidence>
<dbReference type="Proteomes" id="UP000095282">
    <property type="component" value="Unplaced"/>
</dbReference>
<keyword evidence="2" id="KW-1185">Reference proteome</keyword>
<feature type="compositionally biased region" description="Polar residues" evidence="1">
    <location>
        <begin position="7"/>
        <end position="16"/>
    </location>
</feature>
<dbReference type="AlphaFoldDB" id="A0A1I7UTD7"/>
<feature type="compositionally biased region" description="Low complexity" evidence="1">
    <location>
        <begin position="111"/>
        <end position="121"/>
    </location>
</feature>
<feature type="compositionally biased region" description="Polar residues" evidence="1">
    <location>
        <begin position="128"/>
        <end position="140"/>
    </location>
</feature>
<proteinExistence type="predicted"/>
<accession>A0A1I7UTD7</accession>